<evidence type="ECO:0000256" key="1">
    <source>
        <dbReference type="SAM" id="SignalP"/>
    </source>
</evidence>
<feature type="signal peptide" evidence="1">
    <location>
        <begin position="1"/>
        <end position="19"/>
    </location>
</feature>
<dbReference type="RefSeq" id="WP_146505758.1">
    <property type="nucleotide sequence ID" value="NZ_SJPG01000001.1"/>
</dbReference>
<evidence type="ECO:0000313" key="3">
    <source>
        <dbReference type="Proteomes" id="UP000316095"/>
    </source>
</evidence>
<organism evidence="2 3">
    <name type="scientific">Rubinisphaera italica</name>
    <dbReference type="NCBI Taxonomy" id="2527969"/>
    <lineage>
        <taxon>Bacteria</taxon>
        <taxon>Pseudomonadati</taxon>
        <taxon>Planctomycetota</taxon>
        <taxon>Planctomycetia</taxon>
        <taxon>Planctomycetales</taxon>
        <taxon>Planctomycetaceae</taxon>
        <taxon>Rubinisphaera</taxon>
    </lineage>
</organism>
<dbReference type="EMBL" id="SJPG01000001">
    <property type="protein sequence ID" value="TWT64003.1"/>
    <property type="molecule type" value="Genomic_DNA"/>
</dbReference>
<accession>A0A5C5XNP8</accession>
<name>A0A5C5XNP8_9PLAN</name>
<evidence type="ECO:0000313" key="2">
    <source>
        <dbReference type="EMBL" id="TWT64003.1"/>
    </source>
</evidence>
<dbReference type="Proteomes" id="UP000316095">
    <property type="component" value="Unassembled WGS sequence"/>
</dbReference>
<keyword evidence="1" id="KW-0732">Signal</keyword>
<keyword evidence="3" id="KW-1185">Reference proteome</keyword>
<comment type="caution">
    <text evidence="2">The sequence shown here is derived from an EMBL/GenBank/DDBJ whole genome shotgun (WGS) entry which is preliminary data.</text>
</comment>
<reference evidence="2 3" key="1">
    <citation type="submission" date="2019-02" db="EMBL/GenBank/DDBJ databases">
        <title>Deep-cultivation of Planctomycetes and their phenomic and genomic characterization uncovers novel biology.</title>
        <authorList>
            <person name="Wiegand S."/>
            <person name="Jogler M."/>
            <person name="Boedeker C."/>
            <person name="Pinto D."/>
            <person name="Vollmers J."/>
            <person name="Rivas-Marin E."/>
            <person name="Kohn T."/>
            <person name="Peeters S.H."/>
            <person name="Heuer A."/>
            <person name="Rast P."/>
            <person name="Oberbeckmann S."/>
            <person name="Bunk B."/>
            <person name="Jeske O."/>
            <person name="Meyerdierks A."/>
            <person name="Storesund J.E."/>
            <person name="Kallscheuer N."/>
            <person name="Luecker S."/>
            <person name="Lage O.M."/>
            <person name="Pohl T."/>
            <person name="Merkel B.J."/>
            <person name="Hornburger P."/>
            <person name="Mueller R.-W."/>
            <person name="Bruemmer F."/>
            <person name="Labrenz M."/>
            <person name="Spormann A.M."/>
            <person name="Op Den Camp H."/>
            <person name="Overmann J."/>
            <person name="Amann R."/>
            <person name="Jetten M.S.M."/>
            <person name="Mascher T."/>
            <person name="Medema M.H."/>
            <person name="Devos D.P."/>
            <person name="Kaster A.-K."/>
            <person name="Ovreas L."/>
            <person name="Rohde M."/>
            <person name="Galperin M.Y."/>
            <person name="Jogler C."/>
        </authorList>
    </citation>
    <scope>NUCLEOTIDE SEQUENCE [LARGE SCALE GENOMIC DNA]</scope>
    <source>
        <strain evidence="2 3">Pan54</strain>
    </source>
</reference>
<proteinExistence type="predicted"/>
<sequence length="141" mass="16383" precursor="true">MLRSITLLCALAFASTAVAENNQSLSHEYKHEGTVYKRIFIVTETARDRADRIHLISYPKNNTAQKSYFSGDLSVNGDTWNIKWDGGDKERFVFLDDSGEADYKITVTQMYGDITYTAVYDFTRSYLNNSDQRYFNKKFRR</sequence>
<protein>
    <submittedName>
        <fullName evidence="2">Uncharacterized protein</fullName>
    </submittedName>
</protein>
<gene>
    <name evidence="2" type="ORF">Pan54_47630</name>
</gene>
<feature type="chain" id="PRO_5022812471" evidence="1">
    <location>
        <begin position="20"/>
        <end position="141"/>
    </location>
</feature>
<dbReference type="AlphaFoldDB" id="A0A5C5XNP8"/>